<dbReference type="EMBL" id="DF143373">
    <property type="protein sequence ID" value="GAA52892.1"/>
    <property type="molecule type" value="Genomic_DNA"/>
</dbReference>
<keyword evidence="2" id="KW-1185">Reference proteome</keyword>
<evidence type="ECO:0000313" key="1">
    <source>
        <dbReference type="EMBL" id="GAA52892.1"/>
    </source>
</evidence>
<gene>
    <name evidence="1" type="ORF">CLF_109053</name>
</gene>
<evidence type="ECO:0000313" key="2">
    <source>
        <dbReference type="Proteomes" id="UP000008909"/>
    </source>
</evidence>
<feature type="non-terminal residue" evidence="1">
    <location>
        <position position="296"/>
    </location>
</feature>
<proteinExistence type="predicted"/>
<accession>G7YIV9</accession>
<name>G7YIV9_CLOSI</name>
<reference evidence="1" key="1">
    <citation type="journal article" date="2011" name="Genome Biol.">
        <title>The draft genome of the carcinogenic human liver fluke Clonorchis sinensis.</title>
        <authorList>
            <person name="Wang X."/>
            <person name="Chen W."/>
            <person name="Huang Y."/>
            <person name="Sun J."/>
            <person name="Men J."/>
            <person name="Liu H."/>
            <person name="Luo F."/>
            <person name="Guo L."/>
            <person name="Lv X."/>
            <person name="Deng C."/>
            <person name="Zhou C."/>
            <person name="Fan Y."/>
            <person name="Li X."/>
            <person name="Huang L."/>
            <person name="Hu Y."/>
            <person name="Liang C."/>
            <person name="Hu X."/>
            <person name="Xu J."/>
            <person name="Yu X."/>
        </authorList>
    </citation>
    <scope>NUCLEOTIDE SEQUENCE [LARGE SCALE GENOMIC DNA]</scope>
    <source>
        <strain evidence="1">Henan</strain>
    </source>
</reference>
<organism evidence="1 2">
    <name type="scientific">Clonorchis sinensis</name>
    <name type="common">Chinese liver fluke</name>
    <dbReference type="NCBI Taxonomy" id="79923"/>
    <lineage>
        <taxon>Eukaryota</taxon>
        <taxon>Metazoa</taxon>
        <taxon>Spiralia</taxon>
        <taxon>Lophotrochozoa</taxon>
        <taxon>Platyhelminthes</taxon>
        <taxon>Trematoda</taxon>
        <taxon>Digenea</taxon>
        <taxon>Opisthorchiida</taxon>
        <taxon>Opisthorchiata</taxon>
        <taxon>Opisthorchiidae</taxon>
        <taxon>Clonorchis</taxon>
    </lineage>
</organism>
<dbReference type="Proteomes" id="UP000008909">
    <property type="component" value="Unassembled WGS sequence"/>
</dbReference>
<protein>
    <submittedName>
        <fullName evidence="1">Uncharacterized protein</fullName>
    </submittedName>
</protein>
<sequence>MRCLATVFVSDINSSSGQQQVVNLAKVWEGTRGNMTWMNSVPRKYLTDTSKQTAPMKRSSIAISKDFGLNNIRKVRFLKATTECPRSTEILSSVDVDQTDNAPSIYSASQPSIKPRQRESALIKRSSIAISKDFGLNNIRKVRFLKATTECPRSTETLSSVDVDQTDNAPSIYSASQPSIKPRQRESALIKPSYRYFVCPNFIACGFCVSTCRISAADKRVIYIKRQVLLVRSILVQHHISDRCETKPELRYNAIFFGFYGVITETNQTTVLIDRQTAHKPDPSDSFATLLRHTNS</sequence>
<reference key="2">
    <citation type="submission" date="2011-10" db="EMBL/GenBank/DDBJ databases">
        <title>The genome and transcriptome sequence of Clonorchis sinensis provide insights into the carcinogenic liver fluke.</title>
        <authorList>
            <person name="Wang X."/>
            <person name="Huang Y."/>
            <person name="Chen W."/>
            <person name="Liu H."/>
            <person name="Guo L."/>
            <person name="Chen Y."/>
            <person name="Luo F."/>
            <person name="Zhou W."/>
            <person name="Sun J."/>
            <person name="Mao Q."/>
            <person name="Liang P."/>
            <person name="Zhou C."/>
            <person name="Tian Y."/>
            <person name="Men J."/>
            <person name="Lv X."/>
            <person name="Huang L."/>
            <person name="Zhou J."/>
            <person name="Hu Y."/>
            <person name="Li R."/>
            <person name="Zhang F."/>
            <person name="Lei H."/>
            <person name="Li X."/>
            <person name="Hu X."/>
            <person name="Liang C."/>
            <person name="Xu J."/>
            <person name="Wu Z."/>
            <person name="Yu X."/>
        </authorList>
    </citation>
    <scope>NUCLEOTIDE SEQUENCE</scope>
    <source>
        <strain>Henan</strain>
    </source>
</reference>
<dbReference type="AlphaFoldDB" id="G7YIV9"/>